<dbReference type="Proteomes" id="UP001057580">
    <property type="component" value="Chromosome"/>
</dbReference>
<gene>
    <name evidence="2" type="ORF">N0B31_06410</name>
</gene>
<evidence type="ECO:0000256" key="1">
    <source>
        <dbReference type="SAM" id="MobiDB-lite"/>
    </source>
</evidence>
<dbReference type="EMBL" id="CP104003">
    <property type="protein sequence ID" value="UWM55913.1"/>
    <property type="molecule type" value="Genomic_DNA"/>
</dbReference>
<feature type="compositionally biased region" description="Basic and acidic residues" evidence="1">
    <location>
        <begin position="1"/>
        <end position="11"/>
    </location>
</feature>
<dbReference type="RefSeq" id="WP_260595025.1">
    <property type="nucleotide sequence ID" value="NZ_CP104003.1"/>
</dbReference>
<protein>
    <submittedName>
        <fullName evidence="2">Uncharacterized protein</fullName>
    </submittedName>
</protein>
<feature type="region of interest" description="Disordered" evidence="1">
    <location>
        <begin position="1"/>
        <end position="29"/>
    </location>
</feature>
<dbReference type="AlphaFoldDB" id="A0A9E7R755"/>
<organism evidence="2 3">
    <name type="scientific">Salinirubellus salinus</name>
    <dbReference type="NCBI Taxonomy" id="1364945"/>
    <lineage>
        <taxon>Archaea</taxon>
        <taxon>Methanobacteriati</taxon>
        <taxon>Methanobacteriota</taxon>
        <taxon>Stenosarchaea group</taxon>
        <taxon>Halobacteria</taxon>
        <taxon>Halobacteriales</taxon>
        <taxon>Natronomonadaceae</taxon>
        <taxon>Salinirubellus</taxon>
    </lineage>
</organism>
<sequence length="107" mass="11191">MPLPVHRRETASRPAPRHPPPLRLVNPGSDTRTATVLVDGGDGRPTAHLVRVAAGETATVPLPDHDGRVTVECHLDGGGASAVVTVDPTEGEEPILSLLESTVLVTR</sequence>
<dbReference type="KEGG" id="ssai:N0B31_06410"/>
<evidence type="ECO:0000313" key="3">
    <source>
        <dbReference type="Proteomes" id="UP001057580"/>
    </source>
</evidence>
<name>A0A9E7R755_9EURY</name>
<accession>A0A9E7R755</accession>
<dbReference type="GeneID" id="74942038"/>
<proteinExistence type="predicted"/>
<reference evidence="2" key="1">
    <citation type="submission" date="2022-09" db="EMBL/GenBank/DDBJ databases">
        <title>Diverse halophilic archaea isolated from saline environments.</title>
        <authorList>
            <person name="Cui H.-L."/>
        </authorList>
    </citation>
    <scope>NUCLEOTIDE SEQUENCE</scope>
    <source>
        <strain evidence="2">ZS-35-S2</strain>
    </source>
</reference>
<keyword evidence="3" id="KW-1185">Reference proteome</keyword>
<evidence type="ECO:0000313" key="2">
    <source>
        <dbReference type="EMBL" id="UWM55913.1"/>
    </source>
</evidence>